<dbReference type="PANTHER" id="PTHR38344:SF1">
    <property type="entry name" value="INORGANIC CARBON TRANSPORTER SUBUNIT DABA-RELATED"/>
    <property type="match status" value="1"/>
</dbReference>
<keyword evidence="3" id="KW-0479">Metal-binding</keyword>
<dbReference type="Pfam" id="PF10070">
    <property type="entry name" value="DabA"/>
    <property type="match status" value="2"/>
</dbReference>
<accession>A0A8E6BA21</accession>
<keyword evidence="1" id="KW-0813">Transport</keyword>
<protein>
    <submittedName>
        <fullName evidence="6">DUF2309 family protein</fullName>
    </submittedName>
</protein>
<organism evidence="6 7">
    <name type="scientific">Telmatocola sphagniphila</name>
    <dbReference type="NCBI Taxonomy" id="1123043"/>
    <lineage>
        <taxon>Bacteria</taxon>
        <taxon>Pseudomonadati</taxon>
        <taxon>Planctomycetota</taxon>
        <taxon>Planctomycetia</taxon>
        <taxon>Gemmatales</taxon>
        <taxon>Gemmataceae</taxon>
    </lineage>
</organism>
<keyword evidence="4" id="KW-0862">Zinc</keyword>
<evidence type="ECO:0000313" key="6">
    <source>
        <dbReference type="EMBL" id="QVL34154.1"/>
    </source>
</evidence>
<evidence type="ECO:0000256" key="3">
    <source>
        <dbReference type="ARBA" id="ARBA00022723"/>
    </source>
</evidence>
<evidence type="ECO:0000313" key="7">
    <source>
        <dbReference type="Proteomes" id="UP000676194"/>
    </source>
</evidence>
<dbReference type="KEGG" id="tsph:KIH39_09665"/>
<keyword evidence="5" id="KW-0472">Membrane</keyword>
<dbReference type="PANTHER" id="PTHR38344">
    <property type="entry name" value="UPF0753 PROTEIN AQ_863"/>
    <property type="match status" value="1"/>
</dbReference>
<reference evidence="6" key="1">
    <citation type="submission" date="2021-05" db="EMBL/GenBank/DDBJ databases">
        <title>Complete genome sequence of the cellulolytic planctomycete Telmatocola sphagniphila SP2T and characterization of the first cellulase from planctomycetes.</title>
        <authorList>
            <person name="Rakitin A.L."/>
            <person name="Beletsky A.V."/>
            <person name="Naumoff D.G."/>
            <person name="Kulichevskaya I.S."/>
            <person name="Mardanov A.V."/>
            <person name="Ravin N.V."/>
            <person name="Dedysh S.N."/>
        </authorList>
    </citation>
    <scope>NUCLEOTIDE SEQUENCE</scope>
    <source>
        <strain evidence="6">SP2T</strain>
    </source>
</reference>
<gene>
    <name evidence="6" type="ORF">KIH39_09665</name>
</gene>
<name>A0A8E6BA21_9BACT</name>
<dbReference type="Proteomes" id="UP000676194">
    <property type="component" value="Chromosome"/>
</dbReference>
<keyword evidence="7" id="KW-1185">Reference proteome</keyword>
<keyword evidence="2" id="KW-1003">Cell membrane</keyword>
<evidence type="ECO:0000256" key="2">
    <source>
        <dbReference type="ARBA" id="ARBA00022475"/>
    </source>
</evidence>
<dbReference type="AlphaFoldDB" id="A0A8E6BA21"/>
<sequence>MGIMLKLEKPNLTLSSDRSSVPLSEKISRAANVLAPVWPLKTIIACNPLLELEDLPFEEAVKKSTGYHSLGKLAISGREAVNREIIKWLAAFLDEGQAAIAMPNRERGFYRTFVDLAKYDRQLK</sequence>
<evidence type="ECO:0000256" key="5">
    <source>
        <dbReference type="ARBA" id="ARBA00023136"/>
    </source>
</evidence>
<dbReference type="GO" id="GO:0046872">
    <property type="term" value="F:metal ion binding"/>
    <property type="evidence" value="ECO:0007669"/>
    <property type="project" value="UniProtKB-KW"/>
</dbReference>
<proteinExistence type="predicted"/>
<evidence type="ECO:0000256" key="1">
    <source>
        <dbReference type="ARBA" id="ARBA00022448"/>
    </source>
</evidence>
<evidence type="ECO:0000256" key="4">
    <source>
        <dbReference type="ARBA" id="ARBA00022833"/>
    </source>
</evidence>
<dbReference type="EMBL" id="CP074694">
    <property type="protein sequence ID" value="QVL34154.1"/>
    <property type="molecule type" value="Genomic_DNA"/>
</dbReference>
<dbReference type="InterPro" id="IPR018752">
    <property type="entry name" value="DabA"/>
</dbReference>